<organism evidence="1 2">
    <name type="scientific">Phaseolus coccineus</name>
    <name type="common">Scarlet runner bean</name>
    <name type="synonym">Phaseolus multiflorus</name>
    <dbReference type="NCBI Taxonomy" id="3886"/>
    <lineage>
        <taxon>Eukaryota</taxon>
        <taxon>Viridiplantae</taxon>
        <taxon>Streptophyta</taxon>
        <taxon>Embryophyta</taxon>
        <taxon>Tracheophyta</taxon>
        <taxon>Spermatophyta</taxon>
        <taxon>Magnoliopsida</taxon>
        <taxon>eudicotyledons</taxon>
        <taxon>Gunneridae</taxon>
        <taxon>Pentapetalae</taxon>
        <taxon>rosids</taxon>
        <taxon>fabids</taxon>
        <taxon>Fabales</taxon>
        <taxon>Fabaceae</taxon>
        <taxon>Papilionoideae</taxon>
        <taxon>50 kb inversion clade</taxon>
        <taxon>NPAAA clade</taxon>
        <taxon>indigoferoid/millettioid clade</taxon>
        <taxon>Phaseoleae</taxon>
        <taxon>Phaseolus</taxon>
    </lineage>
</organism>
<accession>A0AAN9NU37</accession>
<evidence type="ECO:0000313" key="2">
    <source>
        <dbReference type="Proteomes" id="UP001374584"/>
    </source>
</evidence>
<comment type="caution">
    <text evidence="1">The sequence shown here is derived from an EMBL/GenBank/DDBJ whole genome shotgun (WGS) entry which is preliminary data.</text>
</comment>
<gene>
    <name evidence="1" type="ORF">VNO80_04392</name>
</gene>
<dbReference type="Proteomes" id="UP001374584">
    <property type="component" value="Unassembled WGS sequence"/>
</dbReference>
<dbReference type="AlphaFoldDB" id="A0AAN9NU37"/>
<dbReference type="EMBL" id="JAYMYR010000002">
    <property type="protein sequence ID" value="KAK7378942.1"/>
    <property type="molecule type" value="Genomic_DNA"/>
</dbReference>
<keyword evidence="2" id="KW-1185">Reference proteome</keyword>
<protein>
    <submittedName>
        <fullName evidence="1">Uncharacterized protein</fullName>
    </submittedName>
</protein>
<sequence length="108" mass="12491">MFTTVPTSNLILHFQSHREGRIPLNSSDHTEKEIPFENITTEVPVQTSSPRYSNLVSVENITKTRSKLSNMIINMNNHPENMNYSCEMYSYSHFKITSRVLRDLKSNA</sequence>
<name>A0AAN9NU37_PHACN</name>
<evidence type="ECO:0000313" key="1">
    <source>
        <dbReference type="EMBL" id="KAK7378942.1"/>
    </source>
</evidence>
<proteinExistence type="predicted"/>
<reference evidence="1 2" key="1">
    <citation type="submission" date="2024-01" db="EMBL/GenBank/DDBJ databases">
        <title>The genomes of 5 underutilized Papilionoideae crops provide insights into root nodulation and disease resistanc.</title>
        <authorList>
            <person name="Jiang F."/>
        </authorList>
    </citation>
    <scope>NUCLEOTIDE SEQUENCE [LARGE SCALE GENOMIC DNA]</scope>
    <source>
        <strain evidence="1">JINMINGXINNONG_FW02</strain>
        <tissue evidence="1">Leaves</tissue>
    </source>
</reference>